<dbReference type="Proteomes" id="UP000479190">
    <property type="component" value="Unassembled WGS sequence"/>
</dbReference>
<accession>A0A6H5ID39</accession>
<evidence type="ECO:0000313" key="3">
    <source>
        <dbReference type="Proteomes" id="UP000479190"/>
    </source>
</evidence>
<dbReference type="GO" id="GO:0005634">
    <property type="term" value="C:nucleus"/>
    <property type="evidence" value="ECO:0007669"/>
    <property type="project" value="TreeGrafter"/>
</dbReference>
<organism evidence="2 3">
    <name type="scientific">Trichogramma brassicae</name>
    <dbReference type="NCBI Taxonomy" id="86971"/>
    <lineage>
        <taxon>Eukaryota</taxon>
        <taxon>Metazoa</taxon>
        <taxon>Ecdysozoa</taxon>
        <taxon>Arthropoda</taxon>
        <taxon>Hexapoda</taxon>
        <taxon>Insecta</taxon>
        <taxon>Pterygota</taxon>
        <taxon>Neoptera</taxon>
        <taxon>Endopterygota</taxon>
        <taxon>Hymenoptera</taxon>
        <taxon>Apocrita</taxon>
        <taxon>Proctotrupomorpha</taxon>
        <taxon>Chalcidoidea</taxon>
        <taxon>Trichogrammatidae</taxon>
        <taxon>Trichogramma</taxon>
    </lineage>
</organism>
<dbReference type="GO" id="GO:0005524">
    <property type="term" value="F:ATP binding"/>
    <property type="evidence" value="ECO:0007669"/>
    <property type="project" value="InterPro"/>
</dbReference>
<dbReference type="Pfam" id="PF00069">
    <property type="entry name" value="Pkinase"/>
    <property type="match status" value="1"/>
</dbReference>
<dbReference type="Pfam" id="PF14961">
    <property type="entry name" value="BROMI"/>
    <property type="match status" value="1"/>
</dbReference>
<dbReference type="PANTHER" id="PTHR24345">
    <property type="entry name" value="SERINE/THREONINE-PROTEIN KINASE PLK"/>
    <property type="match status" value="1"/>
</dbReference>
<dbReference type="AlphaFoldDB" id="A0A6H5ID39"/>
<name>A0A6H5ID39_9HYME</name>
<dbReference type="SMART" id="SM00220">
    <property type="entry name" value="S_TKc"/>
    <property type="match status" value="1"/>
</dbReference>
<dbReference type="InterPro" id="IPR011009">
    <property type="entry name" value="Kinase-like_dom_sf"/>
</dbReference>
<evidence type="ECO:0000259" key="1">
    <source>
        <dbReference type="PROSITE" id="PS50011"/>
    </source>
</evidence>
<evidence type="ECO:0000313" key="2">
    <source>
        <dbReference type="EMBL" id="CAB0035912.1"/>
    </source>
</evidence>
<dbReference type="PROSITE" id="PS50011">
    <property type="entry name" value="PROTEIN_KINASE_DOM"/>
    <property type="match status" value="1"/>
</dbReference>
<dbReference type="OrthoDB" id="1668230at2759"/>
<protein>
    <recommendedName>
        <fullName evidence="1">Protein kinase domain-containing protein</fullName>
    </recommendedName>
</protein>
<proteinExistence type="predicted"/>
<feature type="domain" description="Protein kinase" evidence="1">
    <location>
        <begin position="1"/>
        <end position="286"/>
    </location>
</feature>
<dbReference type="PANTHER" id="PTHR24345:SF87">
    <property type="entry name" value="TBC1 DOMAIN CONTAINING KINASE"/>
    <property type="match status" value="1"/>
</dbReference>
<dbReference type="Gene3D" id="1.10.510.10">
    <property type="entry name" value="Transferase(Phosphotransferase) domain 1"/>
    <property type="match status" value="1"/>
</dbReference>
<reference evidence="2 3" key="1">
    <citation type="submission" date="2020-02" db="EMBL/GenBank/DDBJ databases">
        <authorList>
            <person name="Ferguson B K."/>
        </authorList>
    </citation>
    <scope>NUCLEOTIDE SEQUENCE [LARGE SCALE GENOMIC DNA]</scope>
</reference>
<dbReference type="InterPro" id="IPR000719">
    <property type="entry name" value="Prot_kinase_dom"/>
</dbReference>
<dbReference type="EMBL" id="CADCXV010000804">
    <property type="protein sequence ID" value="CAB0035912.1"/>
    <property type="molecule type" value="Genomic_DNA"/>
</dbReference>
<keyword evidence="3" id="KW-1185">Reference proteome</keyword>
<dbReference type="InterPro" id="IPR032735">
    <property type="entry name" value="BROMI_M"/>
</dbReference>
<gene>
    <name evidence="2" type="ORF">TBRA_LOCUS7795</name>
</gene>
<dbReference type="GO" id="GO:0004672">
    <property type="term" value="F:protein kinase activity"/>
    <property type="evidence" value="ECO:0007669"/>
    <property type="project" value="InterPro"/>
</dbReference>
<sequence length="855" mass="93894">MSPALLENEERCFGGMTFFAQSHPAELCGSNGLPLTPNSITILGKSQFLKTINHPNLCSYLDIIRSKHERTIVVAEYCGKPLASLENLSMDKVIQIAYQCLVGLKYMNKFGLVHSHLSPENILVDKNGTVKLFNFGLYYMTDHGKNVSFPIGRELEPYDVAQKVINSPQMTELGHALRASFIEQIEGSKKLSSSQGNSAGVTAESNRTTIVPAAAALESSWPQTSLSFLSDLSCDDWSLLRQDYGSGGGGGDSVGEIRQIVDRMSSERPDHVRLSGYEALLENPELLLVAQSSSSGGSGDCWPALLKTLRDGIVEGGRSVFEASLRAHAKLMANWARFGETYANLLSCFEQLSRAARPFEALPSQLSGLNFKIFLHEKLLRVLRLAIDQQEELIKTTRPSDNRASEEAIERFVDRLGGGGGGGGQTQAGCSSRSLSPLQLLAVLEPRAAWSRRWMHSSLTRKMLCGAIGKSASFLPALLSQAKRGLEQPPRGVSVLLNDESLPAEAFVSGDSVETLAFLHSLGLLVQLCRHSIGRELLRDNVDEASFAGPADLVLSLLACLNKLASSAASDSNGIYEALRSDLSQLLGSSAVPPLYDARLYPATLRPLVAPPRADSTRRLWPHSLDVLRRMLDATDGPSFLVSDHRDAAASARNDRTDDCPPPVVAILAYASNVLRQPLTLLAIEHVLHLFGFLEQLFQLNEIFYVVEEILRESFYPGATYVFGKLDKYYVENENKTQLLEKALRSMLLSIASIPLGLQMLSNEPLVFEELIRGSIAPLRASWSAYDRVAFVANSGFLARGVDVLLELSPHVMSTLLLELANLFQDPLLFYDPWEHRHIRVFLHVLAIFSINTNC</sequence>
<dbReference type="SUPFAM" id="SSF56112">
    <property type="entry name" value="Protein kinase-like (PK-like)"/>
    <property type="match status" value="1"/>
</dbReference>